<dbReference type="EMBL" id="SHNO01000001">
    <property type="protein sequence ID" value="MCX2977608.1"/>
    <property type="molecule type" value="Genomic_DNA"/>
</dbReference>
<feature type="domain" description="AMP-binding enzyme C-terminal" evidence="2">
    <location>
        <begin position="468"/>
        <end position="542"/>
    </location>
</feature>
<dbReference type="Pfam" id="PF00501">
    <property type="entry name" value="AMP-binding"/>
    <property type="match status" value="1"/>
</dbReference>
<proteinExistence type="predicted"/>
<dbReference type="InterPro" id="IPR042099">
    <property type="entry name" value="ANL_N_sf"/>
</dbReference>
<evidence type="ECO:0000313" key="3">
    <source>
        <dbReference type="EMBL" id="MCX2977608.1"/>
    </source>
</evidence>
<gene>
    <name evidence="3" type="ORF">EYC82_09605</name>
</gene>
<dbReference type="InterPro" id="IPR025110">
    <property type="entry name" value="AMP-bd_C"/>
</dbReference>
<dbReference type="Proteomes" id="UP001143304">
    <property type="component" value="Unassembled WGS sequence"/>
</dbReference>
<dbReference type="Gene3D" id="3.40.50.12780">
    <property type="entry name" value="N-terminal domain of ligase-like"/>
    <property type="match status" value="1"/>
</dbReference>
<sequence length="562" mass="61104">MPGRLGTIVTASRHHDTVVVSISVGMIMSKSVMSGRVEVPFDEAASLPALLLELRVSQPDCVALMEGERIVTWGESIDRIYRMANGLRALGVSRGDRVAMLSRNSIAYSEMFAATLVVGACAVPLQSMITARSLLMMLRDCSAKVLVLSQEMLALSGEFLAQQTQILPGGLIGFDFCDAQFQLLDSWQSSHASIAPGVMLSGDDEFNIIYSSGTTGVPKGIVHSHRTRQSLGAGLMALGLGPEAITLVSTPLYSNTTITTWWPTLCGGGTLVIMPKFNAEGALDLIQRHRVTHAMLVPVQYDRIVRVQNFDDYDLSSLQLTFSTSAPLRAALKREVIDRLPSELIEFYGLTEGGVGTLLVGSVAREQDKLDSVGPAIPGSILKVISEQGDELPVGEIGEIVGRSASMSEGYHNRAEANEDMLWRDSEGLLYYKSGDVGHFDEEGWLFLSDRRKDMIISGGFNIYATDLELVLLESPAVHEVAVVALPSRAWGETPLAIVVVEQGAHVSECSLKEWANERLGKAQRIARVVIVDDLPKSSIGKVLKRELREQYAHLSDHIASR</sequence>
<comment type="caution">
    <text evidence="3">The sequence shown here is derived from an EMBL/GenBank/DDBJ whole genome shotgun (WGS) entry which is preliminary data.</text>
</comment>
<feature type="domain" description="AMP-dependent synthetase/ligase" evidence="1">
    <location>
        <begin position="58"/>
        <end position="412"/>
    </location>
</feature>
<dbReference type="PANTHER" id="PTHR24096:SF267">
    <property type="entry name" value="MALONATE--COA LIGASE ACSF3, MITOCHONDRIAL"/>
    <property type="match status" value="1"/>
</dbReference>
<keyword evidence="4" id="KW-1185">Reference proteome</keyword>
<dbReference type="InterPro" id="IPR020845">
    <property type="entry name" value="AMP-binding_CS"/>
</dbReference>
<evidence type="ECO:0000313" key="4">
    <source>
        <dbReference type="Proteomes" id="UP001143304"/>
    </source>
</evidence>
<evidence type="ECO:0000259" key="1">
    <source>
        <dbReference type="Pfam" id="PF00501"/>
    </source>
</evidence>
<dbReference type="Pfam" id="PF13193">
    <property type="entry name" value="AMP-binding_C"/>
    <property type="match status" value="1"/>
</dbReference>
<reference evidence="3" key="1">
    <citation type="submission" date="2019-02" db="EMBL/GenBank/DDBJ databases">
        <authorList>
            <person name="Li S.-H."/>
        </authorList>
    </citation>
    <scope>NUCLEOTIDE SEQUENCE</scope>
    <source>
        <strain evidence="3">IMCC11814</strain>
    </source>
</reference>
<protein>
    <submittedName>
        <fullName evidence="3">4-coumarate--CoA ligase</fullName>
    </submittedName>
</protein>
<dbReference type="Gene3D" id="3.30.300.30">
    <property type="match status" value="1"/>
</dbReference>
<dbReference type="InterPro" id="IPR000873">
    <property type="entry name" value="AMP-dep_synth/lig_dom"/>
</dbReference>
<dbReference type="InterPro" id="IPR045851">
    <property type="entry name" value="AMP-bd_C_sf"/>
</dbReference>
<dbReference type="SUPFAM" id="SSF56801">
    <property type="entry name" value="Acetyl-CoA synthetase-like"/>
    <property type="match status" value="1"/>
</dbReference>
<dbReference type="GO" id="GO:0016874">
    <property type="term" value="F:ligase activity"/>
    <property type="evidence" value="ECO:0007669"/>
    <property type="project" value="UniProtKB-KW"/>
</dbReference>
<dbReference type="PANTHER" id="PTHR24096">
    <property type="entry name" value="LONG-CHAIN-FATTY-ACID--COA LIGASE"/>
    <property type="match status" value="1"/>
</dbReference>
<keyword evidence="3" id="KW-0436">Ligase</keyword>
<evidence type="ECO:0000259" key="2">
    <source>
        <dbReference type="Pfam" id="PF13193"/>
    </source>
</evidence>
<organism evidence="3 4">
    <name type="scientific">Candidatus Marimicrobium litorale</name>
    <dbReference type="NCBI Taxonomy" id="2518991"/>
    <lineage>
        <taxon>Bacteria</taxon>
        <taxon>Pseudomonadati</taxon>
        <taxon>Pseudomonadota</taxon>
        <taxon>Gammaproteobacteria</taxon>
        <taxon>Cellvibrionales</taxon>
        <taxon>Halieaceae</taxon>
        <taxon>Marimicrobium</taxon>
    </lineage>
</organism>
<name>A0ABT3T5P6_9GAMM</name>
<dbReference type="PROSITE" id="PS00455">
    <property type="entry name" value="AMP_BINDING"/>
    <property type="match status" value="1"/>
</dbReference>
<accession>A0ABT3T5P6</accession>